<feature type="compositionally biased region" description="Low complexity" evidence="1">
    <location>
        <begin position="15"/>
        <end position="44"/>
    </location>
</feature>
<dbReference type="GO" id="GO:0005737">
    <property type="term" value="C:cytoplasm"/>
    <property type="evidence" value="ECO:0007669"/>
    <property type="project" value="TreeGrafter"/>
</dbReference>
<dbReference type="InterPro" id="IPR008942">
    <property type="entry name" value="ENTH_VHS"/>
</dbReference>
<dbReference type="Pfam" id="PF04818">
    <property type="entry name" value="CID"/>
    <property type="match status" value="1"/>
</dbReference>
<sequence length="719" mass="78523">MAYQNYGSAPMYGHPQMQQQQPSYPYAQAQAQQPHSQPYAQASPYTHSSAPNYQSAYHQDPFREWYRQQLSTLTFNSRPIIQNLSIQAMERRDRNDWNGMTAVGEELERAIGSALPTCKLPLLYLLDSISKNVGQPYTTHVFPRFIAQTFINAYRAVDGATRTKMAEMLRTWKHGGVGGVELFGPDVRHQIEAEIFATRVDPARERVVISLADALRSKRAALARNPEDAEARVHVGVLEQIERLLNMGNVQPNEIHEIQLQLDKIRAEDRGTPQPSFAPDVQSRPPGRPLGEVYPNVPIVNVASNNSPYMAGGNTPTNGFQAGHVRTGSVPIARQTVPPPKMDFGNLLRDLTFAGVIGSSASTPVQTTPVLQRAAVVREGSVGSVASSAFKNNGSEQGDVPDEADGLKEYEEMVLSMNVGLSLNDLNKVYDFQPTAHLPNRCSQCAARFPAGPAGKDRLQAHLDWHFRRNRKEKENEGRGANRRWLPRAEFWIKDVTSNVISADGASSSGPSTSNKPGLGMAPKVDAAFVARQRAELQNSWIPVPSDPARAALPCPICKEKFVSEYNEDEEEWIWKNAIEADGQISHATCRSDAVATAVANRVIANADGKNLGLRANSPARSRGNTPQPGSNNLAVKNSPRSIRGGTPAGNPSPAMPTKLATDETEVKPSAAILQAADRLTNAVSQLREGSTDSTTSAGVKRKADEDVDSHKEAKREKA</sequence>
<dbReference type="Gene3D" id="1.25.40.90">
    <property type="match status" value="1"/>
</dbReference>
<dbReference type="PANTHER" id="PTHR15921:SF3">
    <property type="entry name" value="PRE-MRNA CLEAVAGE COMPLEX 2 PROTEIN PCF11"/>
    <property type="match status" value="1"/>
</dbReference>
<proteinExistence type="predicted"/>
<feature type="region of interest" description="Disordered" evidence="1">
    <location>
        <begin position="1"/>
        <end position="53"/>
    </location>
</feature>
<name>A0A8K0JQM5_9TREE</name>
<gene>
    <name evidence="3" type="ORF">FFLO_01514</name>
</gene>
<feature type="region of interest" description="Disordered" evidence="1">
    <location>
        <begin position="269"/>
        <end position="289"/>
    </location>
</feature>
<feature type="region of interest" description="Disordered" evidence="1">
    <location>
        <begin position="612"/>
        <end position="719"/>
    </location>
</feature>
<dbReference type="InterPro" id="IPR045154">
    <property type="entry name" value="PCF11-like"/>
</dbReference>
<evidence type="ECO:0000313" key="4">
    <source>
        <dbReference type="Proteomes" id="UP000812966"/>
    </source>
</evidence>
<dbReference type="InterPro" id="IPR054127">
    <property type="entry name" value="Pcf11_C"/>
</dbReference>
<protein>
    <recommendedName>
        <fullName evidence="2">CID domain-containing protein</fullName>
    </recommendedName>
</protein>
<dbReference type="InterPro" id="IPR006569">
    <property type="entry name" value="CID_dom"/>
</dbReference>
<feature type="domain" description="CID" evidence="2">
    <location>
        <begin position="58"/>
        <end position="199"/>
    </location>
</feature>
<dbReference type="Pfam" id="PF21936">
    <property type="entry name" value="Pcf11_C"/>
    <property type="match status" value="1"/>
</dbReference>
<organism evidence="3 4">
    <name type="scientific">Filobasidium floriforme</name>
    <dbReference type="NCBI Taxonomy" id="5210"/>
    <lineage>
        <taxon>Eukaryota</taxon>
        <taxon>Fungi</taxon>
        <taxon>Dikarya</taxon>
        <taxon>Basidiomycota</taxon>
        <taxon>Agaricomycotina</taxon>
        <taxon>Tremellomycetes</taxon>
        <taxon>Filobasidiales</taxon>
        <taxon>Filobasidiaceae</taxon>
        <taxon>Filobasidium</taxon>
    </lineage>
</organism>
<evidence type="ECO:0000259" key="2">
    <source>
        <dbReference type="PROSITE" id="PS51391"/>
    </source>
</evidence>
<dbReference type="InterPro" id="IPR047415">
    <property type="entry name" value="Pcf11_CID"/>
</dbReference>
<dbReference type="OrthoDB" id="2129491at2759"/>
<dbReference type="AlphaFoldDB" id="A0A8K0JQM5"/>
<dbReference type="PROSITE" id="PS51391">
    <property type="entry name" value="CID"/>
    <property type="match status" value="1"/>
</dbReference>
<feature type="compositionally biased region" description="Polar residues" evidence="1">
    <location>
        <begin position="682"/>
        <end position="698"/>
    </location>
</feature>
<reference evidence="3" key="1">
    <citation type="submission" date="2020-04" db="EMBL/GenBank/DDBJ databases">
        <title>Analysis of mating type loci in Filobasidium floriforme.</title>
        <authorList>
            <person name="Nowrousian M."/>
        </authorList>
    </citation>
    <scope>NUCLEOTIDE SEQUENCE</scope>
    <source>
        <strain evidence="3">CBS 6242</strain>
    </source>
</reference>
<dbReference type="EMBL" id="JABELV010000021">
    <property type="protein sequence ID" value="KAG7563082.1"/>
    <property type="molecule type" value="Genomic_DNA"/>
</dbReference>
<dbReference type="GO" id="GO:0006369">
    <property type="term" value="P:termination of RNA polymerase II transcription"/>
    <property type="evidence" value="ECO:0007669"/>
    <property type="project" value="InterPro"/>
</dbReference>
<evidence type="ECO:0000256" key="1">
    <source>
        <dbReference type="SAM" id="MobiDB-lite"/>
    </source>
</evidence>
<dbReference type="SMART" id="SM00582">
    <property type="entry name" value="RPR"/>
    <property type="match status" value="1"/>
</dbReference>
<dbReference type="CDD" id="cd16982">
    <property type="entry name" value="CID_Pcf11"/>
    <property type="match status" value="1"/>
</dbReference>
<dbReference type="PANTHER" id="PTHR15921">
    <property type="entry name" value="PRE-MRNA CLEAVAGE COMPLEX II"/>
    <property type="match status" value="1"/>
</dbReference>
<dbReference type="Proteomes" id="UP000812966">
    <property type="component" value="Unassembled WGS sequence"/>
</dbReference>
<dbReference type="GO" id="GO:0000993">
    <property type="term" value="F:RNA polymerase II complex binding"/>
    <property type="evidence" value="ECO:0007669"/>
    <property type="project" value="InterPro"/>
</dbReference>
<dbReference type="FunFam" id="1.25.40.90:FF:000016">
    <property type="entry name" value="mRNA cleavage factor complex component Pcf11"/>
    <property type="match status" value="1"/>
</dbReference>
<dbReference type="GO" id="GO:0003729">
    <property type="term" value="F:mRNA binding"/>
    <property type="evidence" value="ECO:0007669"/>
    <property type="project" value="InterPro"/>
</dbReference>
<dbReference type="SUPFAM" id="SSF48464">
    <property type="entry name" value="ENTH/VHS domain"/>
    <property type="match status" value="1"/>
</dbReference>
<accession>A0A8K0JQM5</accession>
<feature type="compositionally biased region" description="Polar residues" evidence="1">
    <location>
        <begin position="619"/>
        <end position="641"/>
    </location>
</feature>
<feature type="compositionally biased region" description="Basic and acidic residues" evidence="1">
    <location>
        <begin position="702"/>
        <end position="719"/>
    </location>
</feature>
<dbReference type="GO" id="GO:0031124">
    <property type="term" value="P:mRNA 3'-end processing"/>
    <property type="evidence" value="ECO:0007669"/>
    <property type="project" value="InterPro"/>
</dbReference>
<dbReference type="GO" id="GO:0005849">
    <property type="term" value="C:mRNA cleavage factor complex"/>
    <property type="evidence" value="ECO:0007669"/>
    <property type="project" value="TreeGrafter"/>
</dbReference>
<comment type="caution">
    <text evidence="3">The sequence shown here is derived from an EMBL/GenBank/DDBJ whole genome shotgun (WGS) entry which is preliminary data.</text>
</comment>
<keyword evidence="4" id="KW-1185">Reference proteome</keyword>
<evidence type="ECO:0000313" key="3">
    <source>
        <dbReference type="EMBL" id="KAG7563082.1"/>
    </source>
</evidence>